<keyword evidence="1" id="KW-1133">Transmembrane helix</keyword>
<organism evidence="2 3">
    <name type="scientific">Spodoptera frugiperda</name>
    <name type="common">Fall armyworm</name>
    <dbReference type="NCBI Taxonomy" id="7108"/>
    <lineage>
        <taxon>Eukaryota</taxon>
        <taxon>Metazoa</taxon>
        <taxon>Ecdysozoa</taxon>
        <taxon>Arthropoda</taxon>
        <taxon>Hexapoda</taxon>
        <taxon>Insecta</taxon>
        <taxon>Pterygota</taxon>
        <taxon>Neoptera</taxon>
        <taxon>Endopterygota</taxon>
        <taxon>Lepidoptera</taxon>
        <taxon>Glossata</taxon>
        <taxon>Ditrysia</taxon>
        <taxon>Noctuoidea</taxon>
        <taxon>Noctuidae</taxon>
        <taxon>Amphipyrinae</taxon>
        <taxon>Spodoptera</taxon>
    </lineage>
</organism>
<feature type="transmembrane region" description="Helical" evidence="1">
    <location>
        <begin position="239"/>
        <end position="260"/>
    </location>
</feature>
<dbReference type="Proteomes" id="UP000829999">
    <property type="component" value="Chromosome 26"/>
</dbReference>
<protein>
    <submittedName>
        <fullName evidence="3">Uncharacterized protein LOC118264190</fullName>
    </submittedName>
</protein>
<sequence length="286" mass="31395">MKLPFNQVLAPMLKPHLGQTRLFCHHPTFCMSILYTYSYGVLGFLISANHLRKHLGELPPSCSSDTAVRDDSNFMLLHDLKIIATSMGLVQYACLLVGCFTLNHVGTEHSDGIKIKLRALLVALLGVSMSACAFASQPVELELDDDDVAQKLNNVSFARRITKPTIRLVMGYGKLSAFVTATTSLLLLVAVMSKQSWWRRGARWLAAPALLVAALETASDASDAMLAAVLRGSAEPARVAIQTAAAALLITVEILVWYFIAKFFEYNPPATAEEREKENLMRAMPQ</sequence>
<dbReference type="RefSeq" id="XP_050561034.1">
    <property type="nucleotide sequence ID" value="XM_050705077.1"/>
</dbReference>
<dbReference type="GeneID" id="118264190"/>
<evidence type="ECO:0000313" key="2">
    <source>
        <dbReference type="Proteomes" id="UP000829999"/>
    </source>
</evidence>
<evidence type="ECO:0000313" key="3">
    <source>
        <dbReference type="RefSeq" id="XP_050561034.1"/>
    </source>
</evidence>
<dbReference type="OrthoDB" id="7425224at2759"/>
<proteinExistence type="predicted"/>
<keyword evidence="1" id="KW-0812">Transmembrane</keyword>
<accession>A0A9R0F362</accession>
<gene>
    <name evidence="3" type="primary">LOC118264190</name>
</gene>
<keyword evidence="1" id="KW-0472">Membrane</keyword>
<dbReference type="AlphaFoldDB" id="A0A9R0F362"/>
<feature type="transmembrane region" description="Helical" evidence="1">
    <location>
        <begin position="82"/>
        <end position="105"/>
    </location>
</feature>
<keyword evidence="2" id="KW-1185">Reference proteome</keyword>
<reference evidence="3" key="1">
    <citation type="submission" date="2025-08" db="UniProtKB">
        <authorList>
            <consortium name="RefSeq"/>
        </authorList>
    </citation>
    <scope>IDENTIFICATION</scope>
    <source>
        <tissue evidence="3">Whole larval tissue</tissue>
    </source>
</reference>
<name>A0A9R0F362_SPOFR</name>
<evidence type="ECO:0000256" key="1">
    <source>
        <dbReference type="SAM" id="Phobius"/>
    </source>
</evidence>
<feature type="transmembrane region" description="Helical" evidence="1">
    <location>
        <begin position="29"/>
        <end position="48"/>
    </location>
</feature>
<feature type="transmembrane region" description="Helical" evidence="1">
    <location>
        <begin position="169"/>
        <end position="190"/>
    </location>
</feature>
<feature type="transmembrane region" description="Helical" evidence="1">
    <location>
        <begin position="117"/>
        <end position="136"/>
    </location>
</feature>